<evidence type="ECO:0008006" key="3">
    <source>
        <dbReference type="Google" id="ProtNLM"/>
    </source>
</evidence>
<proteinExistence type="predicted"/>
<organism evidence="1 2">
    <name type="scientific">Zhongshania aliphaticivorans</name>
    <dbReference type="NCBI Taxonomy" id="1470434"/>
    <lineage>
        <taxon>Bacteria</taxon>
        <taxon>Pseudomonadati</taxon>
        <taxon>Pseudomonadota</taxon>
        <taxon>Gammaproteobacteria</taxon>
        <taxon>Cellvibrionales</taxon>
        <taxon>Spongiibacteraceae</taxon>
        <taxon>Zhongshania</taxon>
    </lineage>
</organism>
<sequence length="147" mass="16524">MSSQRYQIDLSGHLADCELNFRRLRQLLPADAEAGDCLRFGVAANMVELLVKERAPYTTMLELRLHKPLLLGLPVPSLQVRVYHDAKLAEVMGASGLRPLKPRYAYPNAGMLQRDEKAQQNTYLGEWLSLCLALGHSLENPLNLLEI</sequence>
<gene>
    <name evidence="1" type="ORF">AZF00_00695</name>
</gene>
<name>A0A127M103_9GAMM</name>
<dbReference type="InterPro" id="IPR009659">
    <property type="entry name" value="DUF1249"/>
</dbReference>
<evidence type="ECO:0000313" key="1">
    <source>
        <dbReference type="EMBL" id="AMO66906.1"/>
    </source>
</evidence>
<dbReference type="EMBL" id="CP014544">
    <property type="protein sequence ID" value="AMO66906.1"/>
    <property type="molecule type" value="Genomic_DNA"/>
</dbReference>
<accession>A0A127M103</accession>
<reference evidence="1 2" key="1">
    <citation type="submission" date="2015-12" db="EMBL/GenBank/DDBJ databases">
        <authorList>
            <person name="Shamseldin A."/>
            <person name="Moawad H."/>
            <person name="Abd El-Rahim W.M."/>
            <person name="Sadowsky M.J."/>
        </authorList>
    </citation>
    <scope>NUCLEOTIDE SEQUENCE [LARGE SCALE GENOMIC DNA]</scope>
    <source>
        <strain evidence="1 2">SM2</strain>
    </source>
</reference>
<dbReference type="STRING" id="1470434.AZF00_00695"/>
<dbReference type="KEGG" id="zal:AZF00_00695"/>
<dbReference type="Proteomes" id="UP000074119">
    <property type="component" value="Chromosome"/>
</dbReference>
<protein>
    <recommendedName>
        <fullName evidence="3">Dehydrogenase</fullName>
    </recommendedName>
</protein>
<dbReference type="PANTHER" id="PTHR38774">
    <property type="entry name" value="CYTOPLASMIC PROTEIN-RELATED"/>
    <property type="match status" value="1"/>
</dbReference>
<evidence type="ECO:0000313" key="2">
    <source>
        <dbReference type="Proteomes" id="UP000074119"/>
    </source>
</evidence>
<dbReference type="Pfam" id="PF06853">
    <property type="entry name" value="DUF1249"/>
    <property type="match status" value="1"/>
</dbReference>
<dbReference type="AlphaFoldDB" id="A0A127M103"/>
<dbReference type="RefSeq" id="WP_008253355.1">
    <property type="nucleotide sequence ID" value="NZ_CP014544.1"/>
</dbReference>
<dbReference type="PANTHER" id="PTHR38774:SF1">
    <property type="entry name" value="CYTOPLASMIC PROTEIN"/>
    <property type="match status" value="1"/>
</dbReference>